<dbReference type="GO" id="GO:0016679">
    <property type="term" value="F:oxidoreductase activity, acting on diphenols and related substances as donors"/>
    <property type="evidence" value="ECO:0007669"/>
    <property type="project" value="TreeGrafter"/>
</dbReference>
<proteinExistence type="inferred from homology"/>
<dbReference type="GO" id="GO:0005886">
    <property type="term" value="C:plasma membrane"/>
    <property type="evidence" value="ECO:0007669"/>
    <property type="project" value="UniProtKB-SubCell"/>
</dbReference>
<keyword evidence="7" id="KW-0285">Flavoprotein</keyword>
<comment type="subcellular location">
    <subcellularLocation>
        <location evidence="7">Cell membrane</location>
        <topology evidence="7">Multi-pass membrane protein</topology>
    </subcellularLocation>
    <subcellularLocation>
        <location evidence="1">Membrane</location>
        <topology evidence="1">Multi-pass membrane protein</topology>
    </subcellularLocation>
</comment>
<comment type="cofactor">
    <cofactor evidence="7">
        <name>heme b</name>
        <dbReference type="ChEBI" id="CHEBI:60344"/>
    </cofactor>
    <text evidence="7">Binds 1 heme b (iron(II)-protoporphyrin IX) group per subunit.</text>
</comment>
<accession>A0A318JBF0</accession>
<comment type="similarity">
    <text evidence="7">Belongs to the MsrQ family.</text>
</comment>
<feature type="transmembrane region" description="Helical" evidence="7">
    <location>
        <begin position="60"/>
        <end position="77"/>
    </location>
</feature>
<evidence type="ECO:0000256" key="3">
    <source>
        <dbReference type="ARBA" id="ARBA00022692"/>
    </source>
</evidence>
<keyword evidence="4 7" id="KW-1133">Transmembrane helix</keyword>
<dbReference type="HAMAP" id="MF_01207">
    <property type="entry name" value="MsrQ"/>
    <property type="match status" value="1"/>
</dbReference>
<keyword evidence="6 7" id="KW-0472">Membrane</keyword>
<feature type="domain" description="Ferric oxidoreductase" evidence="8">
    <location>
        <begin position="56"/>
        <end position="170"/>
    </location>
</feature>
<evidence type="ECO:0000313" key="9">
    <source>
        <dbReference type="EMBL" id="PXX45991.1"/>
    </source>
</evidence>
<keyword evidence="2 7" id="KW-0813">Transport</keyword>
<dbReference type="GO" id="GO:0010181">
    <property type="term" value="F:FMN binding"/>
    <property type="evidence" value="ECO:0007669"/>
    <property type="project" value="UniProtKB-UniRule"/>
</dbReference>
<evidence type="ECO:0000313" key="10">
    <source>
        <dbReference type="Proteomes" id="UP000248395"/>
    </source>
</evidence>
<feature type="transmembrane region" description="Helical" evidence="7">
    <location>
        <begin position="89"/>
        <end position="107"/>
    </location>
</feature>
<feature type="transmembrane region" description="Helical" evidence="7">
    <location>
        <begin position="127"/>
        <end position="148"/>
    </location>
</feature>
<dbReference type="GO" id="GO:0030091">
    <property type="term" value="P:protein repair"/>
    <property type="evidence" value="ECO:0007669"/>
    <property type="project" value="UniProtKB-UniRule"/>
</dbReference>
<feature type="transmembrane region" description="Helical" evidence="7">
    <location>
        <begin position="160"/>
        <end position="177"/>
    </location>
</feature>
<organism evidence="9 10">
    <name type="scientific">Aquitalea magnusonii</name>
    <dbReference type="NCBI Taxonomy" id="332411"/>
    <lineage>
        <taxon>Bacteria</taxon>
        <taxon>Pseudomonadati</taxon>
        <taxon>Pseudomonadota</taxon>
        <taxon>Betaproteobacteria</taxon>
        <taxon>Neisseriales</taxon>
        <taxon>Chromobacteriaceae</taxon>
        <taxon>Aquitalea</taxon>
    </lineage>
</organism>
<dbReference type="PANTHER" id="PTHR36964:SF1">
    <property type="entry name" value="PROTEIN-METHIONINE-SULFOXIDE REDUCTASE HEME-BINDING SUBUNIT MSRQ"/>
    <property type="match status" value="1"/>
</dbReference>
<evidence type="ECO:0000256" key="2">
    <source>
        <dbReference type="ARBA" id="ARBA00022448"/>
    </source>
</evidence>
<keyword evidence="10" id="KW-1185">Reference proteome</keyword>
<dbReference type="EMBL" id="QJKC01000010">
    <property type="protein sequence ID" value="PXX45991.1"/>
    <property type="molecule type" value="Genomic_DNA"/>
</dbReference>
<dbReference type="OrthoDB" id="9788328at2"/>
<name>A0A318JBF0_9NEIS</name>
<comment type="caution">
    <text evidence="9">The sequence shown here is derived from an EMBL/GenBank/DDBJ whole genome shotgun (WGS) entry which is preliminary data.</text>
</comment>
<dbReference type="GO" id="GO:0009055">
    <property type="term" value="F:electron transfer activity"/>
    <property type="evidence" value="ECO:0007669"/>
    <property type="project" value="UniProtKB-UniRule"/>
</dbReference>
<comment type="cofactor">
    <cofactor evidence="7">
        <name>FMN</name>
        <dbReference type="ChEBI" id="CHEBI:58210"/>
    </cofactor>
    <text evidence="7">Binds 1 FMN per subunit.</text>
</comment>
<evidence type="ECO:0000256" key="7">
    <source>
        <dbReference type="HAMAP-Rule" id="MF_01207"/>
    </source>
</evidence>
<reference evidence="9 10" key="1">
    <citation type="submission" date="2018-05" db="EMBL/GenBank/DDBJ databases">
        <title>Genomic Encyclopedia of Type Strains, Phase IV (KMG-IV): sequencing the most valuable type-strain genomes for metagenomic binning, comparative biology and taxonomic classification.</title>
        <authorList>
            <person name="Goeker M."/>
        </authorList>
    </citation>
    <scope>NUCLEOTIDE SEQUENCE [LARGE SCALE GENOMIC DNA]</scope>
    <source>
        <strain evidence="9 10">DSM 25134</strain>
    </source>
</reference>
<sequence length="208" mass="24273">MTTLRMKNPAASRQPSRFNWLKISVFMLCLLPLARAAWIVLSGMAVNPVEFITRSTGTWTLSFLLITLAISPLRQLSGWSWPLRLRRMLGLYAFFYGCLHFTTYVWLDQFFDWPGMLHDIAKRPFITVGFAAMLLMTPLAITSTQGWMKRLKRNWGRLHRLVYPVALLGVLHYWWLVKKDLTQPMLYASVLAVLLGWRLLRKLRQRSS</sequence>
<dbReference type="Proteomes" id="UP000248395">
    <property type="component" value="Unassembled WGS sequence"/>
</dbReference>
<keyword evidence="7" id="KW-0288">FMN</keyword>
<keyword evidence="7" id="KW-0349">Heme</keyword>
<keyword evidence="7" id="KW-0479">Metal-binding</keyword>
<dbReference type="Pfam" id="PF01794">
    <property type="entry name" value="Ferric_reduct"/>
    <property type="match status" value="1"/>
</dbReference>
<comment type="caution">
    <text evidence="7">Lacks conserved residue(s) required for the propagation of feature annotation.</text>
</comment>
<evidence type="ECO:0000256" key="5">
    <source>
        <dbReference type="ARBA" id="ARBA00023004"/>
    </source>
</evidence>
<dbReference type="InterPro" id="IPR013130">
    <property type="entry name" value="Fe3_Rdtase_TM_dom"/>
</dbReference>
<dbReference type="AlphaFoldDB" id="A0A318JBF0"/>
<feature type="transmembrane region" description="Helical" evidence="7">
    <location>
        <begin position="183"/>
        <end position="200"/>
    </location>
</feature>
<keyword evidence="7" id="KW-1003">Cell membrane</keyword>
<comment type="function">
    <text evidence="7">Part of the MsrPQ system that repairs oxidized periplasmic proteins containing methionine sulfoxide residues (Met-O), using respiratory chain electrons. Thus protects these proteins from oxidative-stress damage caused by reactive species of oxygen and chlorine generated by the host defense mechanisms. MsrPQ is essential for the maintenance of envelope integrity under bleach stress, rescuing a wide series of structurally unrelated periplasmic proteins from methionine oxidation. MsrQ provides electrons for reduction to the reductase catalytic subunit MsrP, using the quinone pool of the respiratory chain.</text>
</comment>
<keyword evidence="7" id="KW-0249">Electron transport</keyword>
<dbReference type="InterPro" id="IPR022837">
    <property type="entry name" value="MsrQ-like"/>
</dbReference>
<evidence type="ECO:0000256" key="6">
    <source>
        <dbReference type="ARBA" id="ARBA00023136"/>
    </source>
</evidence>
<dbReference type="RefSeq" id="WP_082693238.1">
    <property type="nucleotide sequence ID" value="NZ_LNQU01000002.1"/>
</dbReference>
<evidence type="ECO:0000256" key="4">
    <source>
        <dbReference type="ARBA" id="ARBA00022989"/>
    </source>
</evidence>
<dbReference type="GO" id="GO:0020037">
    <property type="term" value="F:heme binding"/>
    <property type="evidence" value="ECO:0007669"/>
    <property type="project" value="UniProtKB-UniRule"/>
</dbReference>
<gene>
    <name evidence="7" type="primary">msrQ</name>
    <name evidence="9" type="ORF">DFR38_11089</name>
</gene>
<evidence type="ECO:0000256" key="1">
    <source>
        <dbReference type="ARBA" id="ARBA00004141"/>
    </source>
</evidence>
<keyword evidence="5 7" id="KW-0408">Iron</keyword>
<dbReference type="PANTHER" id="PTHR36964">
    <property type="entry name" value="PROTEIN-METHIONINE-SULFOXIDE REDUCTASE HEME-BINDING SUBUNIT MSRQ"/>
    <property type="match status" value="1"/>
</dbReference>
<protein>
    <recommendedName>
        <fullName evidence="7">Protein-methionine-sulfoxide reductase heme-binding subunit MsrQ</fullName>
    </recommendedName>
    <alternativeName>
        <fullName evidence="7">Flavocytochrome MsrQ</fullName>
    </alternativeName>
</protein>
<keyword evidence="3 7" id="KW-0812">Transmembrane</keyword>
<comment type="subunit">
    <text evidence="7">Heterodimer of a catalytic subunit (MsrP) and a heme-binding subunit (MsrQ).</text>
</comment>
<dbReference type="GO" id="GO:0046872">
    <property type="term" value="F:metal ion binding"/>
    <property type="evidence" value="ECO:0007669"/>
    <property type="project" value="UniProtKB-KW"/>
</dbReference>
<evidence type="ECO:0000259" key="8">
    <source>
        <dbReference type="Pfam" id="PF01794"/>
    </source>
</evidence>